<dbReference type="NCBIfam" id="TIGR00756">
    <property type="entry name" value="PPR"/>
    <property type="match status" value="1"/>
</dbReference>
<evidence type="ECO:0000313" key="5">
    <source>
        <dbReference type="EMBL" id="CAD8986905.1"/>
    </source>
</evidence>
<dbReference type="InterPro" id="IPR002885">
    <property type="entry name" value="PPR_rpt"/>
</dbReference>
<organism evidence="5">
    <name type="scientific">Hemiselmis andersenii</name>
    <name type="common">Cryptophyte alga</name>
    <dbReference type="NCBI Taxonomy" id="464988"/>
    <lineage>
        <taxon>Eukaryota</taxon>
        <taxon>Cryptophyceae</taxon>
        <taxon>Cryptomonadales</taxon>
        <taxon>Hemiselmidaceae</taxon>
        <taxon>Hemiselmis</taxon>
    </lineage>
</organism>
<reference evidence="5" key="1">
    <citation type="submission" date="2021-01" db="EMBL/GenBank/DDBJ databases">
        <authorList>
            <person name="Corre E."/>
            <person name="Pelletier E."/>
            <person name="Niang G."/>
            <person name="Scheremetjew M."/>
            <person name="Finn R."/>
            <person name="Kale V."/>
            <person name="Holt S."/>
            <person name="Cochrane G."/>
            <person name="Meng A."/>
            <person name="Brown T."/>
            <person name="Cohen L."/>
        </authorList>
    </citation>
    <scope>NUCLEOTIDE SEQUENCE</scope>
    <source>
        <strain evidence="5">CCMP644</strain>
    </source>
</reference>
<proteinExistence type="predicted"/>
<dbReference type="InterPro" id="IPR050667">
    <property type="entry name" value="PPR-containing_protein"/>
</dbReference>
<dbReference type="Pfam" id="PF01535">
    <property type="entry name" value="PPR"/>
    <property type="match status" value="1"/>
</dbReference>
<dbReference type="Pfam" id="PF23276">
    <property type="entry name" value="TPR_24"/>
    <property type="match status" value="1"/>
</dbReference>
<feature type="repeat" description="PPR" evidence="2">
    <location>
        <begin position="109"/>
        <end position="143"/>
    </location>
</feature>
<gene>
    <name evidence="5" type="ORF">HAND00432_LOCUS37918</name>
</gene>
<dbReference type="PANTHER" id="PTHR47939:SF5">
    <property type="entry name" value="PENTACOTRIPEPTIDE-REPEAT REGION OF PRORP DOMAIN-CONTAINING PROTEIN"/>
    <property type="match status" value="1"/>
</dbReference>
<feature type="repeat" description="PPR" evidence="2">
    <location>
        <begin position="74"/>
        <end position="108"/>
    </location>
</feature>
<dbReference type="Gene3D" id="1.25.40.10">
    <property type="entry name" value="Tetratricopeptide repeat domain"/>
    <property type="match status" value="3"/>
</dbReference>
<dbReference type="InterPro" id="IPR057027">
    <property type="entry name" value="TPR_mt"/>
</dbReference>
<dbReference type="PANTHER" id="PTHR47939">
    <property type="entry name" value="MEMBRANE-ASSOCIATED SALT-INDUCIBLE PROTEIN-LIKE"/>
    <property type="match status" value="1"/>
</dbReference>
<dbReference type="AlphaFoldDB" id="A0A6U4L7U1"/>
<sequence length="718" mass="77707">MTSFRVPINKKASEAILSDYLSSKQMQQAFNVLESMPPQLLYFARFLHACVENMEMEMAEKACELMETKGIEKTEHIYNMMIRGYGKKGHLEDAINEMDRMEENGLTADQATYNSLLDASISSNNLEHSMRVLRNMQQQRLRINLLHMRRLIRGLCLQRNIADAFEVFDVGVANGVDGDLAVCSDLIDVSKECHMPERVPKVFACMQRRGLKLDYLRSHTLISLLSQVDELKSALTVLDLLPASAQRCHIGTYTQLVGSCFRANLGDEAMRLIKEYLGYAPADQGLTLQFFNYCMKGFRQLKSPAQCAEMQDIMEERGVEPDYETFKEVICCCLEVRMYKQALHNFKLMNAAGFEAEEELANAYICGLAPSKVLNMHNLCWAMFVSEREKGTNLPIETLEAVFDSCVTHARISRVVEVGVDIEVLQGPQAPMKAKRIEHLRRARSVLNIQTGPAPVVANNRSSSRTGGAAVGSRAAPSRKKSLAGSRKGSISASLGTAGRGAAASTPSSGYSLQSQGLHSESPSNATWRTSSVPGGAGRVGQGVHQPSHAAEGWSSDESDDGASHPSIVSSPQQISRTQSNKSPLARSLELASPNHGTLLSAASSAASVNAGRVASPLVAPRSPIPIPSLTMGPTAASSSVPQKEGPKSILSRNTSSALQDTMSAKRLDLIGGAAPSNSVAFGGSGAGEQVQGDDILLKPAPTIRKQKSIRFASGMAD</sequence>
<feature type="compositionally biased region" description="Polar residues" evidence="3">
    <location>
        <begin position="505"/>
        <end position="533"/>
    </location>
</feature>
<accession>A0A6U4L7U1</accession>
<evidence type="ECO:0000256" key="1">
    <source>
        <dbReference type="ARBA" id="ARBA00022737"/>
    </source>
</evidence>
<protein>
    <recommendedName>
        <fullName evidence="4">Pentatricopeptide repeat-containing protein-mitochondrial domain-containing protein</fullName>
    </recommendedName>
</protein>
<evidence type="ECO:0000256" key="2">
    <source>
        <dbReference type="PROSITE-ProRule" id="PRU00708"/>
    </source>
</evidence>
<dbReference type="EMBL" id="HBFX01062783">
    <property type="protein sequence ID" value="CAD8986905.1"/>
    <property type="molecule type" value="Transcribed_RNA"/>
</dbReference>
<name>A0A6U4L7U1_HEMAN</name>
<evidence type="ECO:0000256" key="3">
    <source>
        <dbReference type="SAM" id="MobiDB-lite"/>
    </source>
</evidence>
<evidence type="ECO:0000259" key="4">
    <source>
        <dbReference type="Pfam" id="PF23276"/>
    </source>
</evidence>
<dbReference type="PROSITE" id="PS51375">
    <property type="entry name" value="PPR"/>
    <property type="match status" value="2"/>
</dbReference>
<feature type="region of interest" description="Disordered" evidence="3">
    <location>
        <begin position="618"/>
        <end position="657"/>
    </location>
</feature>
<feature type="region of interest" description="Disordered" evidence="3">
    <location>
        <begin position="454"/>
        <end position="585"/>
    </location>
</feature>
<dbReference type="InterPro" id="IPR011990">
    <property type="entry name" value="TPR-like_helical_dom_sf"/>
</dbReference>
<keyword evidence="1" id="KW-0677">Repeat</keyword>
<feature type="domain" description="Pentatricopeptide repeat-containing protein-mitochondrial" evidence="4">
    <location>
        <begin position="47"/>
        <end position="168"/>
    </location>
</feature>
<feature type="compositionally biased region" description="Polar residues" evidence="3">
    <location>
        <begin position="567"/>
        <end position="583"/>
    </location>
</feature>